<dbReference type="PANTHER" id="PTHR46026">
    <property type="entry name" value="RHO-TYPE GUANINE NUCLEOTIDE EXCHANGE FACTOR, ISOFORM F"/>
    <property type="match status" value="1"/>
</dbReference>
<feature type="compositionally biased region" description="Acidic residues" evidence="3">
    <location>
        <begin position="510"/>
        <end position="519"/>
    </location>
</feature>
<dbReference type="HOGENOM" id="CLU_003021_1_0_1"/>
<feature type="compositionally biased region" description="Pro residues" evidence="3">
    <location>
        <begin position="203"/>
        <end position="222"/>
    </location>
</feature>
<keyword evidence="6" id="KW-1185">Reference proteome</keyword>
<dbReference type="PANTHER" id="PTHR46026:SF1">
    <property type="entry name" value="RHO-TYPE GUANINE NUCLEOTIDE EXCHANGE FACTOR, ISOFORM F"/>
    <property type="match status" value="1"/>
</dbReference>
<feature type="region of interest" description="Disordered" evidence="3">
    <location>
        <begin position="1002"/>
        <end position="1022"/>
    </location>
</feature>
<protein>
    <recommendedName>
        <fullName evidence="4">SH3 domain-containing protein</fullName>
    </recommendedName>
</protein>
<dbReference type="InterPro" id="IPR057402">
    <property type="entry name" value="AIM3_BBC1_C"/>
</dbReference>
<dbReference type="SUPFAM" id="SSF50044">
    <property type="entry name" value="SH3-domain"/>
    <property type="match status" value="1"/>
</dbReference>
<evidence type="ECO:0000313" key="6">
    <source>
        <dbReference type="Proteomes" id="UP000053617"/>
    </source>
</evidence>
<keyword evidence="1 2" id="KW-0728">SH3 domain</keyword>
<reference evidence="5 6" key="1">
    <citation type="submission" date="2015-01" db="EMBL/GenBank/DDBJ databases">
        <title>The Genome Sequence of Rhinocladiella mackenzie CBS 650.93.</title>
        <authorList>
            <consortium name="The Broad Institute Genomics Platform"/>
            <person name="Cuomo C."/>
            <person name="de Hoog S."/>
            <person name="Gorbushina A."/>
            <person name="Stielow B."/>
            <person name="Teixiera M."/>
            <person name="Abouelleil A."/>
            <person name="Chapman S.B."/>
            <person name="Priest M."/>
            <person name="Young S.K."/>
            <person name="Wortman J."/>
            <person name="Nusbaum C."/>
            <person name="Birren B."/>
        </authorList>
    </citation>
    <scope>NUCLEOTIDE SEQUENCE [LARGE SCALE GENOMIC DNA]</scope>
    <source>
        <strain evidence="5 6">CBS 650.93</strain>
    </source>
</reference>
<evidence type="ECO:0000256" key="3">
    <source>
        <dbReference type="SAM" id="MobiDB-lite"/>
    </source>
</evidence>
<feature type="compositionally biased region" description="Low complexity" evidence="3">
    <location>
        <begin position="174"/>
        <end position="189"/>
    </location>
</feature>
<dbReference type="RefSeq" id="XP_013269500.1">
    <property type="nucleotide sequence ID" value="XM_013414046.1"/>
</dbReference>
<evidence type="ECO:0000256" key="2">
    <source>
        <dbReference type="PROSITE-ProRule" id="PRU00192"/>
    </source>
</evidence>
<evidence type="ECO:0000313" key="5">
    <source>
        <dbReference type="EMBL" id="KIX02364.1"/>
    </source>
</evidence>
<feature type="compositionally biased region" description="Acidic residues" evidence="3">
    <location>
        <begin position="712"/>
        <end position="726"/>
    </location>
</feature>
<name>A0A0D2I953_9EURO</name>
<feature type="compositionally biased region" description="Basic and acidic residues" evidence="3">
    <location>
        <begin position="733"/>
        <end position="746"/>
    </location>
</feature>
<dbReference type="InterPro" id="IPR001452">
    <property type="entry name" value="SH3_domain"/>
</dbReference>
<feature type="compositionally biased region" description="Gly residues" evidence="3">
    <location>
        <begin position="443"/>
        <end position="459"/>
    </location>
</feature>
<accession>A0A0D2I953</accession>
<evidence type="ECO:0000256" key="1">
    <source>
        <dbReference type="ARBA" id="ARBA00022443"/>
    </source>
</evidence>
<dbReference type="PROSITE" id="PS50002">
    <property type="entry name" value="SH3"/>
    <property type="match status" value="1"/>
</dbReference>
<feature type="compositionally biased region" description="Acidic residues" evidence="3">
    <location>
        <begin position="601"/>
        <end position="613"/>
    </location>
</feature>
<feature type="compositionally biased region" description="Polar residues" evidence="3">
    <location>
        <begin position="522"/>
        <end position="532"/>
    </location>
</feature>
<dbReference type="Proteomes" id="UP000053617">
    <property type="component" value="Unassembled WGS sequence"/>
</dbReference>
<dbReference type="STRING" id="1442369.A0A0D2I953"/>
<dbReference type="OrthoDB" id="207120at2759"/>
<dbReference type="SMART" id="SM00326">
    <property type="entry name" value="SH3"/>
    <property type="match status" value="1"/>
</dbReference>
<dbReference type="Pfam" id="PF25459">
    <property type="entry name" value="AIM3_BBC1_C"/>
    <property type="match status" value="1"/>
</dbReference>
<dbReference type="InterPro" id="IPR036028">
    <property type="entry name" value="SH3-like_dom_sf"/>
</dbReference>
<dbReference type="InterPro" id="IPR035552">
    <property type="entry name" value="Mti1_SH3"/>
</dbReference>
<feature type="compositionally biased region" description="Basic and acidic residues" evidence="3">
    <location>
        <begin position="378"/>
        <end position="391"/>
    </location>
</feature>
<feature type="compositionally biased region" description="Basic and acidic residues" evidence="3">
    <location>
        <begin position="399"/>
        <end position="412"/>
    </location>
</feature>
<feature type="compositionally biased region" description="Pro residues" evidence="3">
    <location>
        <begin position="90"/>
        <end position="100"/>
    </location>
</feature>
<dbReference type="GeneID" id="25296376"/>
<feature type="compositionally biased region" description="Pro residues" evidence="3">
    <location>
        <begin position="572"/>
        <end position="592"/>
    </location>
</feature>
<feature type="compositionally biased region" description="Pro residues" evidence="3">
    <location>
        <begin position="760"/>
        <end position="789"/>
    </location>
</feature>
<feature type="compositionally biased region" description="Low complexity" evidence="3">
    <location>
        <begin position="267"/>
        <end position="278"/>
    </location>
</feature>
<feature type="compositionally biased region" description="Basic and acidic residues" evidence="3">
    <location>
        <begin position="225"/>
        <end position="242"/>
    </location>
</feature>
<dbReference type="VEuPathDB" id="FungiDB:Z518_08305"/>
<dbReference type="Pfam" id="PF07653">
    <property type="entry name" value="SH3_2"/>
    <property type="match status" value="1"/>
</dbReference>
<feature type="compositionally biased region" description="Acidic residues" evidence="3">
    <location>
        <begin position="364"/>
        <end position="377"/>
    </location>
</feature>
<dbReference type="AlphaFoldDB" id="A0A0D2I953"/>
<proteinExistence type="predicted"/>
<sequence length="1189" mass="129720">MPTVPFKVKAVFEYKSDEPDDLNFENGQIITVTDEEDADWYTGEYVNASGEKLEGIFPRNFVEKYEPAIPSRPARAPKRAPVPDAAESVPEPPAPPPVPHPAELAETLQEEERELPREAAQPIKEEPVVSPPVTMPSAPDAPALLSRSPPPPSASKAPPVAEKPTSSSFKDRIAAFNKPAAAPVAPYKPGGNTSSGFIKKPFVAPPPSRNAYVPPPREPPIQKPYRREEDSSFNEPEPREAPATDSLPQETEANDPPKPQSLKDRIALLQKQQLEQAARNAEKKDKPKKPPKKRMELSEDVEQVPAAEPALAQIHTNETVGRPSGDMAEEEDDIARGPPPRRLSGLAIVTPQPQPSRELVSDTNDADDSGAGDDEDAHETSTEEERPKSKGIDQPSPEAPRKKSAEDDRRAEAEDEDDEEEEEEDPEIRRRRELRDRMAKMSGGMGMMGMFGPPGGMGFPGAARKHKPADTSRQTSEDHEQEQSQERAAPVRVIALPGMSIATPKRQEEPEPAEESDEEQTARPTPQESAVQAETDDYISRPPQRRSTDRSVPPPLQARPPPPAPPREDRAVPPPPQSPTSRPVPPPIPTMPPASELKPDQEDDYEDEGPEDDVPVKSPIAEPATSPLGVPPAPPIRIAEQPKLDTSENAVSPAAADKRASRPPPPIPMSPSAASPQTRAPPPPPPGLPPTRRSTSDSRGFGTVQSPRADGSDDEEVTEYDGDYDTDIASSAKHKDALKSHNRDSSFDEGMLTDDAMKPPKSPPARAVPPLPPVAAPRDIPPPPPPQSAPKPRKSMDAPRAAPPPIPPPKVAEDDEYDPYRYSGPQHSTSLHPSKAPYSTMLQSPKEEREEDDMYGVTPQQTHIPPLPAERSAPPPPPPTERVDYTPPPTFAPPPPTVSPRQSLDVKRSGTVSRRSMDHSRTSGEQGYIAHDIDLGRDSMWWTQENVPPPSLYGRPDVLYEMETSSSTKRRGKTMVSRDIYVLYMDYSQTTINASFDASDPSHVTLEQHHQRPPAAPRRDQLENASGQFGAQMARTASSLAGTTVGDGSARALVLGLLKQHSTALLPVGTRAYGALVYANLGNASTQQFDEIRPGDIVTFRNAKFSGHKGGLHAKYSVDVGKPEHVAVVIDWDGTKKKIHAWEQGRELEKGKKPKVKEESFKVGDLKSGEVMVWRVMPRTWVGWDTGKS</sequence>
<feature type="compositionally biased region" description="Pro residues" evidence="3">
    <location>
        <begin position="552"/>
        <end position="565"/>
    </location>
</feature>
<gene>
    <name evidence="5" type="ORF">Z518_08305</name>
</gene>
<feature type="compositionally biased region" description="Pro residues" evidence="3">
    <location>
        <begin position="801"/>
        <end position="810"/>
    </location>
</feature>
<feature type="compositionally biased region" description="Basic and acidic residues" evidence="3">
    <location>
        <begin position="475"/>
        <end position="485"/>
    </location>
</feature>
<feature type="domain" description="SH3" evidence="4">
    <location>
        <begin position="3"/>
        <end position="67"/>
    </location>
</feature>
<feature type="region of interest" description="Disordered" evidence="3">
    <location>
        <begin position="67"/>
        <end position="924"/>
    </location>
</feature>
<feature type="compositionally biased region" description="Pro residues" evidence="3">
    <location>
        <begin position="679"/>
        <end position="689"/>
    </location>
</feature>
<feature type="compositionally biased region" description="Pro residues" evidence="3">
    <location>
        <begin position="865"/>
        <end position="898"/>
    </location>
</feature>
<evidence type="ECO:0000259" key="4">
    <source>
        <dbReference type="PROSITE" id="PS50002"/>
    </source>
</evidence>
<dbReference type="EMBL" id="KN847480">
    <property type="protein sequence ID" value="KIX02364.1"/>
    <property type="molecule type" value="Genomic_DNA"/>
</dbReference>
<dbReference type="Gene3D" id="2.30.30.40">
    <property type="entry name" value="SH3 Domains"/>
    <property type="match status" value="1"/>
</dbReference>
<feature type="compositionally biased region" description="Low complexity" evidence="3">
    <location>
        <begin position="136"/>
        <end position="147"/>
    </location>
</feature>
<dbReference type="CDD" id="cd11887">
    <property type="entry name" value="SH3_Bbc1"/>
    <property type="match status" value="1"/>
</dbReference>
<feature type="compositionally biased region" description="Acidic residues" evidence="3">
    <location>
        <begin position="413"/>
        <end position="426"/>
    </location>
</feature>
<feature type="compositionally biased region" description="Basic and acidic residues" evidence="3">
    <location>
        <begin position="427"/>
        <end position="439"/>
    </location>
</feature>
<organism evidence="5 6">
    <name type="scientific">Rhinocladiella mackenziei CBS 650.93</name>
    <dbReference type="NCBI Taxonomy" id="1442369"/>
    <lineage>
        <taxon>Eukaryota</taxon>
        <taxon>Fungi</taxon>
        <taxon>Dikarya</taxon>
        <taxon>Ascomycota</taxon>
        <taxon>Pezizomycotina</taxon>
        <taxon>Eurotiomycetes</taxon>
        <taxon>Chaetothyriomycetidae</taxon>
        <taxon>Chaetothyriales</taxon>
        <taxon>Herpotrichiellaceae</taxon>
        <taxon>Rhinocladiella</taxon>
    </lineage>
</organism>